<dbReference type="OrthoDB" id="10395803at2759"/>
<dbReference type="EMBL" id="JAAMPC010000017">
    <property type="protein sequence ID" value="KAG2245737.1"/>
    <property type="molecule type" value="Genomic_DNA"/>
</dbReference>
<sequence length="168" mass="19835">MQILNTEEEHPPFHLRIAEYDVDERGEPSTEPWRDPSGEALRDRSRDPSKKSGGEERRSLGRRSVGGEERRSLGGDPSVEKRGEAWEEIRRWRRQENPREEIEERRSKRGDSSVEKRGDRREAIRRSRRRKDEKIKSQHLPNRLSSRFHRPITPSHVSPNDDNKNILS</sequence>
<accession>A0A8X7P7P2</accession>
<evidence type="ECO:0000256" key="1">
    <source>
        <dbReference type="SAM" id="MobiDB-lite"/>
    </source>
</evidence>
<evidence type="ECO:0000313" key="2">
    <source>
        <dbReference type="EMBL" id="KAG2245737.1"/>
    </source>
</evidence>
<proteinExistence type="predicted"/>
<dbReference type="AlphaFoldDB" id="A0A8X7P7P2"/>
<gene>
    <name evidence="2" type="ORF">Bca52824_085365</name>
</gene>
<dbReference type="Proteomes" id="UP000886595">
    <property type="component" value="Unassembled WGS sequence"/>
</dbReference>
<feature type="compositionally biased region" description="Basic and acidic residues" evidence="1">
    <location>
        <begin position="19"/>
        <end position="136"/>
    </location>
</feature>
<organism evidence="2 3">
    <name type="scientific">Brassica carinata</name>
    <name type="common">Ethiopian mustard</name>
    <name type="synonym">Abyssinian cabbage</name>
    <dbReference type="NCBI Taxonomy" id="52824"/>
    <lineage>
        <taxon>Eukaryota</taxon>
        <taxon>Viridiplantae</taxon>
        <taxon>Streptophyta</taxon>
        <taxon>Embryophyta</taxon>
        <taxon>Tracheophyta</taxon>
        <taxon>Spermatophyta</taxon>
        <taxon>Magnoliopsida</taxon>
        <taxon>eudicotyledons</taxon>
        <taxon>Gunneridae</taxon>
        <taxon>Pentapetalae</taxon>
        <taxon>rosids</taxon>
        <taxon>malvids</taxon>
        <taxon>Brassicales</taxon>
        <taxon>Brassicaceae</taxon>
        <taxon>Brassiceae</taxon>
        <taxon>Brassica</taxon>
    </lineage>
</organism>
<reference evidence="2 3" key="1">
    <citation type="submission" date="2020-02" db="EMBL/GenBank/DDBJ databases">
        <authorList>
            <person name="Ma Q."/>
            <person name="Huang Y."/>
            <person name="Song X."/>
            <person name="Pei D."/>
        </authorList>
    </citation>
    <scope>NUCLEOTIDE SEQUENCE [LARGE SCALE GENOMIC DNA]</scope>
    <source>
        <strain evidence="2">Sxm20200214</strain>
        <tissue evidence="2">Leaf</tissue>
    </source>
</reference>
<feature type="compositionally biased region" description="Basic and acidic residues" evidence="1">
    <location>
        <begin position="159"/>
        <end position="168"/>
    </location>
</feature>
<evidence type="ECO:0000313" key="3">
    <source>
        <dbReference type="Proteomes" id="UP000886595"/>
    </source>
</evidence>
<feature type="region of interest" description="Disordered" evidence="1">
    <location>
        <begin position="19"/>
        <end position="168"/>
    </location>
</feature>
<comment type="caution">
    <text evidence="2">The sequence shown here is derived from an EMBL/GenBank/DDBJ whole genome shotgun (WGS) entry which is preliminary data.</text>
</comment>
<name>A0A8X7P7P2_BRACI</name>
<keyword evidence="3" id="KW-1185">Reference proteome</keyword>
<protein>
    <submittedName>
        <fullName evidence="2">Uncharacterized protein</fullName>
    </submittedName>
</protein>